<proteinExistence type="predicted"/>
<name>A0A1W0E9H5_9MICR</name>
<keyword evidence="3" id="KW-1185">Reference proteome</keyword>
<evidence type="ECO:0000256" key="1">
    <source>
        <dbReference type="SAM" id="Coils"/>
    </source>
</evidence>
<feature type="coiled-coil region" evidence="1">
    <location>
        <begin position="397"/>
        <end position="509"/>
    </location>
</feature>
<feature type="coiled-coil region" evidence="1">
    <location>
        <begin position="304"/>
        <end position="366"/>
    </location>
</feature>
<protein>
    <submittedName>
        <fullName evidence="2">Uncharacterized protein</fullName>
    </submittedName>
</protein>
<evidence type="ECO:0000313" key="3">
    <source>
        <dbReference type="Proteomes" id="UP000192758"/>
    </source>
</evidence>
<comment type="caution">
    <text evidence="2">The sequence shown here is derived from an EMBL/GenBank/DDBJ whole genome shotgun (WGS) entry which is preliminary data.</text>
</comment>
<reference evidence="2 3" key="1">
    <citation type="journal article" date="2017" name="Environ. Microbiol.">
        <title>Decay of the glycolytic pathway and adaptation to intranuclear parasitism within Enterocytozoonidae microsporidia.</title>
        <authorList>
            <person name="Wiredu Boakye D."/>
            <person name="Jaroenlak P."/>
            <person name="Prachumwat A."/>
            <person name="Williams T.A."/>
            <person name="Bateman K.S."/>
            <person name="Itsathitphaisarn O."/>
            <person name="Sritunyalucksana K."/>
            <person name="Paszkiewicz K.H."/>
            <person name="Moore K.A."/>
            <person name="Stentiford G.D."/>
            <person name="Williams B.A."/>
        </authorList>
    </citation>
    <scope>NUCLEOTIDE SEQUENCE [LARGE SCALE GENOMIC DNA]</scope>
    <source>
        <strain evidence="2 3">TH1</strain>
    </source>
</reference>
<evidence type="ECO:0000313" key="2">
    <source>
        <dbReference type="EMBL" id="OQS55883.1"/>
    </source>
</evidence>
<feature type="coiled-coil region" evidence="1">
    <location>
        <begin position="155"/>
        <end position="182"/>
    </location>
</feature>
<dbReference type="EMBL" id="MNPJ01000001">
    <property type="protein sequence ID" value="OQS55883.1"/>
    <property type="molecule type" value="Genomic_DNA"/>
</dbReference>
<accession>A0A1W0E9H5</accession>
<feature type="coiled-coil region" evidence="1">
    <location>
        <begin position="214"/>
        <end position="248"/>
    </location>
</feature>
<dbReference type="OrthoDB" id="9985059at2759"/>
<sequence length="560" mass="65635">MQNKKKCVVKLKIYRTIKGFLRFNKKLVNTENQCNSASATSTSKNMDFSSIVCGLDANEKRLSLEQENCLINENKKIKIDTSPTKSINKNFERENDSELKNIYNIEEKINQDISLLENPLVDKTTFECIEKQETIPENLIKNGEENNDNFKNTNIELYQDILQKKEQELNVLITENTKLKNENKELNFMLDDIQVFLNVQDRNEVKNQLIQKIQEGKTEQFNEIEKAKVQLKEEKAEYENEVAKNYHEKIEFFKLSYSTLLNEEINKITCVFAEKIKKIQHFLILIGNKTEDFKTWAVGKNKDLAEVQENFSSIKGDYEQLKNEIYSLKSMLDIKNKDCEEHLIVIKNLSIDKENLSNLINKTNQVQKSVFENIKQVDFQNIKKDVVDLGNSFLKKFKNMKDDIAKYKTQLENIDSTRTTTIDALKKQIDVLETDKSREIEVIEQRLKSVENENVDLKKELTHSKVGFEKICSKAEEMKEELELKESLISDLNNQIADLDKTIKYYTEALKKSDNVLQDLKNNRIAIEFGDEIEKLHRKYNKEIACLNLKLQEYEEMFKK</sequence>
<dbReference type="AlphaFoldDB" id="A0A1W0E9H5"/>
<gene>
    <name evidence="2" type="ORF">EHP00_422</name>
</gene>
<organism evidence="2 3">
    <name type="scientific">Ecytonucleospora hepatopenaei</name>
    <dbReference type="NCBI Taxonomy" id="646526"/>
    <lineage>
        <taxon>Eukaryota</taxon>
        <taxon>Fungi</taxon>
        <taxon>Fungi incertae sedis</taxon>
        <taxon>Microsporidia</taxon>
        <taxon>Enterocytozoonidae</taxon>
        <taxon>Ecytonucleospora</taxon>
    </lineage>
</organism>
<dbReference type="VEuPathDB" id="MicrosporidiaDB:EHP00_422"/>
<keyword evidence="1" id="KW-0175">Coiled coil</keyword>
<dbReference type="Proteomes" id="UP000192758">
    <property type="component" value="Unassembled WGS sequence"/>
</dbReference>